<dbReference type="InterPro" id="IPR052166">
    <property type="entry name" value="Diverse_Acyl-CoA_DH"/>
</dbReference>
<accession>B6IND7</accession>
<evidence type="ECO:0000259" key="14">
    <source>
        <dbReference type="Pfam" id="PF12806"/>
    </source>
</evidence>
<feature type="domain" description="Acyl-CoA oxidase/dehydrogenase middle" evidence="12">
    <location>
        <begin position="162"/>
        <end position="269"/>
    </location>
</feature>
<dbReference type="PANTHER" id="PTHR42803">
    <property type="entry name" value="ACYL-COA DEHYDROGENASE"/>
    <property type="match status" value="1"/>
</dbReference>
<dbReference type="InterPro" id="IPR046373">
    <property type="entry name" value="Acyl-CoA_Oxase/DH_mid-dom_sf"/>
</dbReference>
<evidence type="ECO:0000256" key="2">
    <source>
        <dbReference type="ARBA" id="ARBA00009347"/>
    </source>
</evidence>
<dbReference type="Gene3D" id="2.40.110.10">
    <property type="entry name" value="Butyryl-CoA Dehydrogenase, subunit A, domain 2"/>
    <property type="match status" value="1"/>
</dbReference>
<dbReference type="PANTHER" id="PTHR42803:SF1">
    <property type="entry name" value="BROAD-SPECIFICITY LINEAR ACYL-COA DEHYDROGENASE FADE5"/>
    <property type="match status" value="1"/>
</dbReference>
<dbReference type="Gene3D" id="1.10.540.10">
    <property type="entry name" value="Acyl-CoA dehydrogenase/oxidase, N-terminal domain"/>
    <property type="match status" value="1"/>
</dbReference>
<organism evidence="15 16">
    <name type="scientific">Rhodospirillum centenum (strain ATCC 51521 / SW)</name>
    <dbReference type="NCBI Taxonomy" id="414684"/>
    <lineage>
        <taxon>Bacteria</taxon>
        <taxon>Pseudomonadati</taxon>
        <taxon>Pseudomonadota</taxon>
        <taxon>Alphaproteobacteria</taxon>
        <taxon>Rhodospirillales</taxon>
        <taxon>Rhodospirillaceae</taxon>
        <taxon>Rhodospirillum</taxon>
    </lineage>
</organism>
<proteinExistence type="inferred from homology"/>
<dbReference type="STRING" id="414684.RC1_1632"/>
<dbReference type="KEGG" id="rce:RC1_1632"/>
<dbReference type="InterPro" id="IPR009100">
    <property type="entry name" value="AcylCoA_DH/oxidase_NM_dom_sf"/>
</dbReference>
<evidence type="ECO:0000256" key="6">
    <source>
        <dbReference type="ARBA" id="ARBA00051388"/>
    </source>
</evidence>
<evidence type="ECO:0000313" key="15">
    <source>
        <dbReference type="EMBL" id="ACI99034.1"/>
    </source>
</evidence>
<dbReference type="AlphaFoldDB" id="B6IND7"/>
<dbReference type="Proteomes" id="UP000001591">
    <property type="component" value="Chromosome"/>
</dbReference>
<dbReference type="OrthoDB" id="5510711at2"/>
<reference evidence="15 16" key="1">
    <citation type="journal article" date="2010" name="BMC Genomics">
        <title>Metabolic flexibility revealed in the genome of the cyst-forming alpha-1 proteobacterium Rhodospirillum centenum.</title>
        <authorList>
            <person name="Lu Y.K."/>
            <person name="Marden J."/>
            <person name="Han M."/>
            <person name="Swingley W.D."/>
            <person name="Mastrian S.D."/>
            <person name="Chowdhury S.R."/>
            <person name="Hao J."/>
            <person name="Helmy T."/>
            <person name="Kim S."/>
            <person name="Kurdoglu A.A."/>
            <person name="Matthies H.J."/>
            <person name="Rollo D."/>
            <person name="Stothard P."/>
            <person name="Blankenship R.E."/>
            <person name="Bauer C.E."/>
            <person name="Touchman J.W."/>
        </authorList>
    </citation>
    <scope>NUCLEOTIDE SEQUENCE [LARGE SCALE GENOMIC DNA]</scope>
    <source>
        <strain evidence="16">ATCC 51521 / SW</strain>
    </source>
</reference>
<dbReference type="Gene3D" id="1.20.140.10">
    <property type="entry name" value="Butyryl-CoA Dehydrogenase, subunit A, domain 3"/>
    <property type="match status" value="1"/>
</dbReference>
<keyword evidence="4 10" id="KW-0274">FAD</keyword>
<comment type="function">
    <text evidence="7">Involved in the assimilation of dimethylsulphoniopropionate (DMSP), an important compound in the fixation of carbon in marine phytoplankton, by mediating the conversion of 3-(methylthio)propanoyl-CoA (MMPA-CoA) to 3-(methylthio)acryloyl-CoA (MTA-CoA).</text>
</comment>
<dbReference type="Pfam" id="PF12806">
    <property type="entry name" value="Acyl-CoA_dh_C"/>
    <property type="match status" value="1"/>
</dbReference>
<feature type="domain" description="Acyl-CoA dehydrogenase/oxidase N-terminal" evidence="13">
    <location>
        <begin position="75"/>
        <end position="157"/>
    </location>
</feature>
<dbReference type="InterPro" id="IPR037069">
    <property type="entry name" value="AcylCoA_DH/ox_N_sf"/>
</dbReference>
<evidence type="ECO:0000256" key="1">
    <source>
        <dbReference type="ARBA" id="ARBA00001974"/>
    </source>
</evidence>
<evidence type="ECO:0000256" key="8">
    <source>
        <dbReference type="ARBA" id="ARBA00066694"/>
    </source>
</evidence>
<name>B6IND7_RHOCS</name>
<evidence type="ECO:0000256" key="3">
    <source>
        <dbReference type="ARBA" id="ARBA00022630"/>
    </source>
</evidence>
<evidence type="ECO:0000256" key="10">
    <source>
        <dbReference type="RuleBase" id="RU362125"/>
    </source>
</evidence>
<evidence type="ECO:0000259" key="12">
    <source>
        <dbReference type="Pfam" id="PF02770"/>
    </source>
</evidence>
<dbReference type="InterPro" id="IPR036250">
    <property type="entry name" value="AcylCo_DH-like_C"/>
</dbReference>
<evidence type="ECO:0000259" key="11">
    <source>
        <dbReference type="Pfam" id="PF00441"/>
    </source>
</evidence>
<dbReference type="InterPro" id="IPR025878">
    <property type="entry name" value="Acyl-CoA_dh-like_C_dom"/>
</dbReference>
<dbReference type="SUPFAM" id="SSF47203">
    <property type="entry name" value="Acyl-CoA dehydrogenase C-terminal domain-like"/>
    <property type="match status" value="1"/>
</dbReference>
<evidence type="ECO:0000256" key="4">
    <source>
        <dbReference type="ARBA" id="ARBA00022827"/>
    </source>
</evidence>
<comment type="cofactor">
    <cofactor evidence="1 10">
        <name>FAD</name>
        <dbReference type="ChEBI" id="CHEBI:57692"/>
    </cofactor>
</comment>
<dbReference type="Pfam" id="PF02771">
    <property type="entry name" value="Acyl-CoA_dh_N"/>
    <property type="match status" value="1"/>
</dbReference>
<gene>
    <name evidence="15" type="ordered locus">RC1_1632</name>
</gene>
<comment type="similarity">
    <text evidence="2 10">Belongs to the acyl-CoA dehydrogenase family.</text>
</comment>
<feature type="domain" description="Acyl-CoA dehydrogenase/oxidase C-terminal" evidence="11">
    <location>
        <begin position="284"/>
        <end position="450"/>
    </location>
</feature>
<dbReference type="GO" id="GO:0016627">
    <property type="term" value="F:oxidoreductase activity, acting on the CH-CH group of donors"/>
    <property type="evidence" value="ECO:0007669"/>
    <property type="project" value="InterPro"/>
</dbReference>
<feature type="domain" description="Acetyl-CoA dehydrogenase-like C-terminal" evidence="14">
    <location>
        <begin position="466"/>
        <end position="594"/>
    </location>
</feature>
<dbReference type="HOGENOM" id="CLU_018204_12_2_5"/>
<dbReference type="Pfam" id="PF02770">
    <property type="entry name" value="Acyl-CoA_dh_M"/>
    <property type="match status" value="1"/>
</dbReference>
<evidence type="ECO:0000256" key="9">
    <source>
        <dbReference type="ARBA" id="ARBA00069043"/>
    </source>
</evidence>
<dbReference type="SUPFAM" id="SSF56645">
    <property type="entry name" value="Acyl-CoA dehydrogenase NM domain-like"/>
    <property type="match status" value="1"/>
</dbReference>
<keyword evidence="5 10" id="KW-0560">Oxidoreductase</keyword>
<keyword evidence="16" id="KW-1185">Reference proteome</keyword>
<dbReference type="InterPro" id="IPR009075">
    <property type="entry name" value="AcylCo_DH/oxidase_C"/>
</dbReference>
<dbReference type="EC" id="1.3.99.41" evidence="8"/>
<dbReference type="RefSeq" id="WP_012566819.1">
    <property type="nucleotide sequence ID" value="NC_011420.2"/>
</dbReference>
<evidence type="ECO:0000256" key="5">
    <source>
        <dbReference type="ARBA" id="ARBA00023002"/>
    </source>
</evidence>
<comment type="catalytic activity">
    <reaction evidence="6">
        <text>3-(methylsulfanyl)propanoyl-CoA + oxidized [electron-transfer flavoprotein] + H(+) = 3-(methylsulfanyl)acryloyl-CoA + reduced [electron-transfer flavoprotein]</text>
        <dbReference type="Rhea" id="RHEA:52612"/>
        <dbReference type="Rhea" id="RHEA-COMP:10685"/>
        <dbReference type="Rhea" id="RHEA-COMP:10686"/>
        <dbReference type="ChEBI" id="CHEBI:15378"/>
        <dbReference type="ChEBI" id="CHEBI:57692"/>
        <dbReference type="ChEBI" id="CHEBI:58307"/>
        <dbReference type="ChEBI" id="CHEBI:82815"/>
        <dbReference type="ChEBI" id="CHEBI:84994"/>
        <dbReference type="EC" id="1.3.99.41"/>
    </reaction>
    <physiologicalReaction direction="left-to-right" evidence="6">
        <dbReference type="Rhea" id="RHEA:52613"/>
    </physiologicalReaction>
</comment>
<dbReference type="Pfam" id="PF00441">
    <property type="entry name" value="Acyl-CoA_dh_1"/>
    <property type="match status" value="1"/>
</dbReference>
<dbReference type="eggNOG" id="COG1960">
    <property type="taxonomic scope" value="Bacteria"/>
</dbReference>
<evidence type="ECO:0000259" key="13">
    <source>
        <dbReference type="Pfam" id="PF02771"/>
    </source>
</evidence>
<protein>
    <recommendedName>
        <fullName evidence="9">3-methylmercaptopropionyl-CoA dehydrogenase</fullName>
        <ecNumber evidence="8">1.3.99.41</ecNumber>
    </recommendedName>
</protein>
<dbReference type="GO" id="GO:0050660">
    <property type="term" value="F:flavin adenine dinucleotide binding"/>
    <property type="evidence" value="ECO:0007669"/>
    <property type="project" value="InterPro"/>
</dbReference>
<keyword evidence="3 10" id="KW-0285">Flavoprotein</keyword>
<sequence length="598" mass="64027">MIPYNAPIQDIRFTLNHVVDLPAVAALPGYEAASPDLVDAVLEEAGKLARDVLAPINWQGDQEGAVLDNGVVRTPTGFKEAYRAYAEGGWNSVPFDPEHGGQGLPWTLAMPIQEMWNAANMSFALCPMLNQGAVELLTEHGSEEQKRLYLEKMISGEWTGTMNLTEPQAGSDVGAVRSRAVPAGDGTYRITGQKIFITYGEHDFTSNIIHMVLARTPDAPPGVKGISLFIVPKFLVNPDGSPGARNDLRCAGLEHKLGIHASPTAVMAFGDNGGATGFLIGEENRGIEYMFTMMNNARLGVGVQGVGIAERAYQQARDYAKTRVQSRALTGRDPGPVAIINHPDVRRMLLTAKSQIEAARALSYLTASAFDRAKRHPDAEERRRAKALNDLLTPITKAWCTDLGVESASLGVQVHGGMGFIEETGAAQHLRDARIAPIYEGTNGIQANDLVFRKVARDGGETALRLLAEIRDTAAAAKDRPGDDMAVIGGNLADAAAALEQATSWVVETAKSDPAAVAAGAVPYLRMSGIVIGGWLSAKAAIAAQALMAAPGEDRRFLDGKLITTRFYADQILPQVHGLLKPIVEGHRAVMALDAEQF</sequence>
<evidence type="ECO:0000256" key="7">
    <source>
        <dbReference type="ARBA" id="ARBA00058683"/>
    </source>
</evidence>
<evidence type="ECO:0000313" key="16">
    <source>
        <dbReference type="Proteomes" id="UP000001591"/>
    </source>
</evidence>
<dbReference type="InterPro" id="IPR013786">
    <property type="entry name" value="AcylCoA_DH/ox_N"/>
</dbReference>
<dbReference type="InterPro" id="IPR006091">
    <property type="entry name" value="Acyl-CoA_Oxase/DH_mid-dom"/>
</dbReference>
<dbReference type="EMBL" id="CP000613">
    <property type="protein sequence ID" value="ACI99034.1"/>
    <property type="molecule type" value="Genomic_DNA"/>
</dbReference>
<dbReference type="FunFam" id="2.40.110.10:FF:000031">
    <property type="entry name" value="Acyl-CoA dehydrogenase, putative"/>
    <property type="match status" value="1"/>
</dbReference>